<keyword evidence="1" id="KW-0808">Transferase</keyword>
<keyword evidence="6" id="KW-0460">Magnesium</keyword>
<evidence type="ECO:0000256" key="4">
    <source>
        <dbReference type="ARBA" id="ARBA00022777"/>
    </source>
</evidence>
<evidence type="ECO:0000256" key="7">
    <source>
        <dbReference type="ARBA" id="ARBA00023277"/>
    </source>
</evidence>
<dbReference type="FunFam" id="3.30.70.890:FF:000001">
    <property type="entry name" value="Galactokinase"/>
    <property type="match status" value="1"/>
</dbReference>
<organism evidence="9 10">
    <name type="scientific">Gossypium australe</name>
    <dbReference type="NCBI Taxonomy" id="47621"/>
    <lineage>
        <taxon>Eukaryota</taxon>
        <taxon>Viridiplantae</taxon>
        <taxon>Streptophyta</taxon>
        <taxon>Embryophyta</taxon>
        <taxon>Tracheophyta</taxon>
        <taxon>Spermatophyta</taxon>
        <taxon>Magnoliopsida</taxon>
        <taxon>eudicotyledons</taxon>
        <taxon>Gunneridae</taxon>
        <taxon>Pentapetalae</taxon>
        <taxon>rosids</taxon>
        <taxon>malvids</taxon>
        <taxon>Malvales</taxon>
        <taxon>Malvaceae</taxon>
        <taxon>Malvoideae</taxon>
        <taxon>Gossypium</taxon>
    </lineage>
</organism>
<dbReference type="GO" id="GO:0005829">
    <property type="term" value="C:cytosol"/>
    <property type="evidence" value="ECO:0007669"/>
    <property type="project" value="TreeGrafter"/>
</dbReference>
<dbReference type="PANTHER" id="PTHR10457:SF6">
    <property type="entry name" value="GALACTURONOKINASE"/>
    <property type="match status" value="1"/>
</dbReference>
<dbReference type="GO" id="GO:0047912">
    <property type="term" value="F:galacturonokinase activity"/>
    <property type="evidence" value="ECO:0007669"/>
    <property type="project" value="TreeGrafter"/>
</dbReference>
<evidence type="ECO:0000256" key="1">
    <source>
        <dbReference type="ARBA" id="ARBA00022679"/>
    </source>
</evidence>
<keyword evidence="4 9" id="KW-0418">Kinase</keyword>
<evidence type="ECO:0000256" key="3">
    <source>
        <dbReference type="ARBA" id="ARBA00022741"/>
    </source>
</evidence>
<accession>A0A5B6X7N5</accession>
<dbReference type="InterPro" id="IPR036554">
    <property type="entry name" value="GHMP_kinase_C_sf"/>
</dbReference>
<dbReference type="GO" id="GO:0005524">
    <property type="term" value="F:ATP binding"/>
    <property type="evidence" value="ECO:0007669"/>
    <property type="project" value="UniProtKB-KW"/>
</dbReference>
<keyword evidence="7" id="KW-0119">Carbohydrate metabolism</keyword>
<proteinExistence type="predicted"/>
<keyword evidence="10" id="KW-1185">Reference proteome</keyword>
<evidence type="ECO:0000256" key="2">
    <source>
        <dbReference type="ARBA" id="ARBA00022723"/>
    </source>
</evidence>
<dbReference type="GO" id="GO:0006012">
    <property type="term" value="P:galactose metabolic process"/>
    <property type="evidence" value="ECO:0007669"/>
    <property type="project" value="TreeGrafter"/>
</dbReference>
<sequence>MKELAVGFGIGIGTGTGLRVEDEMRVCLNQGGFEKHRCLRNGILDQSAILLSSHGCLTYMNCKTTEHKLIRPPKFLEDQEAEPQKGYKILLALSGLRQALTNNPGYNSRVAECQEAAKVLLKCSIHVLLEIKKWSPSSAMAIKPEVYEAHKFKLEPNLAKRAEHYFSENMRVRKGLEAWASGDLRAFGELMTASGLSSIKNYECGCEPLFQLYGVLLRAPGVFGARFSGAGFRGCCVALVDAARATEAAKFVRVEYPKLQPVLASQLSHGTAVLICEAGDCARIF</sequence>
<dbReference type="SUPFAM" id="SSF55060">
    <property type="entry name" value="GHMP Kinase, C-terminal domain"/>
    <property type="match status" value="1"/>
</dbReference>
<comment type="caution">
    <text evidence="9">The sequence shown here is derived from an EMBL/GenBank/DDBJ whole genome shotgun (WGS) entry which is preliminary data.</text>
</comment>
<protein>
    <submittedName>
        <fullName evidence="9">Galacturonokinase isoform X1</fullName>
    </submittedName>
</protein>
<evidence type="ECO:0000259" key="8">
    <source>
        <dbReference type="Pfam" id="PF08544"/>
    </source>
</evidence>
<dbReference type="Gene3D" id="3.30.70.890">
    <property type="entry name" value="GHMP kinase, C-terminal domain"/>
    <property type="match status" value="1"/>
</dbReference>
<dbReference type="OrthoDB" id="275179at2759"/>
<evidence type="ECO:0000256" key="6">
    <source>
        <dbReference type="ARBA" id="ARBA00022842"/>
    </source>
</evidence>
<keyword evidence="2" id="KW-0479">Metal-binding</keyword>
<gene>
    <name evidence="9" type="ORF">EPI10_033689</name>
</gene>
<evidence type="ECO:0000256" key="5">
    <source>
        <dbReference type="ARBA" id="ARBA00022840"/>
    </source>
</evidence>
<dbReference type="Proteomes" id="UP000325315">
    <property type="component" value="Unassembled WGS sequence"/>
</dbReference>
<keyword evidence="3" id="KW-0547">Nucleotide-binding</keyword>
<reference evidence="9" key="2">
    <citation type="submission" date="2019-08" db="EMBL/GenBank/DDBJ databases">
        <authorList>
            <person name="Liu F."/>
        </authorList>
    </citation>
    <scope>NUCLEOTIDE SEQUENCE [LARGE SCALE GENOMIC DNA]</scope>
    <source>
        <strain evidence="9">PA1801</strain>
        <tissue evidence="9">Leaf</tissue>
    </source>
</reference>
<dbReference type="EMBL" id="SMMG02000001">
    <property type="protein sequence ID" value="KAA3490179.1"/>
    <property type="molecule type" value="Genomic_DNA"/>
</dbReference>
<reference evidence="10" key="1">
    <citation type="journal article" date="2019" name="Plant Biotechnol. J.">
        <title>Genome sequencing of the Australian wild diploid species Gossypium australe highlights disease resistance and delayed gland morphogenesis.</title>
        <authorList>
            <person name="Cai Y."/>
            <person name="Cai X."/>
            <person name="Wang Q."/>
            <person name="Wang P."/>
            <person name="Zhang Y."/>
            <person name="Cai C."/>
            <person name="Xu Y."/>
            <person name="Wang K."/>
            <person name="Zhou Z."/>
            <person name="Wang C."/>
            <person name="Geng S."/>
            <person name="Li B."/>
            <person name="Dong Q."/>
            <person name="Hou Y."/>
            <person name="Wang H."/>
            <person name="Ai P."/>
            <person name="Liu Z."/>
            <person name="Yi F."/>
            <person name="Sun M."/>
            <person name="An G."/>
            <person name="Cheng J."/>
            <person name="Zhang Y."/>
            <person name="Shi Q."/>
            <person name="Xie Y."/>
            <person name="Shi X."/>
            <person name="Chang Y."/>
            <person name="Huang F."/>
            <person name="Chen Y."/>
            <person name="Hong S."/>
            <person name="Mi L."/>
            <person name="Sun Q."/>
            <person name="Zhang L."/>
            <person name="Zhou B."/>
            <person name="Peng R."/>
            <person name="Zhang X."/>
            <person name="Liu F."/>
        </authorList>
    </citation>
    <scope>NUCLEOTIDE SEQUENCE [LARGE SCALE GENOMIC DNA]</scope>
    <source>
        <strain evidence="10">cv. PA1801</strain>
    </source>
</reference>
<dbReference type="PANTHER" id="PTHR10457">
    <property type="entry name" value="MEVALONATE KINASE/GALACTOKINASE"/>
    <property type="match status" value="1"/>
</dbReference>
<keyword evidence="5" id="KW-0067">ATP-binding</keyword>
<evidence type="ECO:0000313" key="9">
    <source>
        <dbReference type="EMBL" id="KAA3490179.1"/>
    </source>
</evidence>
<evidence type="ECO:0000313" key="10">
    <source>
        <dbReference type="Proteomes" id="UP000325315"/>
    </source>
</evidence>
<feature type="domain" description="GHMP kinase C-terminal" evidence="8">
    <location>
        <begin position="179"/>
        <end position="253"/>
    </location>
</feature>
<dbReference type="Pfam" id="PF08544">
    <property type="entry name" value="GHMP_kinases_C"/>
    <property type="match status" value="1"/>
</dbReference>
<name>A0A5B6X7N5_9ROSI</name>
<dbReference type="GO" id="GO:0046872">
    <property type="term" value="F:metal ion binding"/>
    <property type="evidence" value="ECO:0007669"/>
    <property type="project" value="UniProtKB-KW"/>
</dbReference>
<dbReference type="EMBL" id="SMMG02000001">
    <property type="protein sequence ID" value="KAA3490180.1"/>
    <property type="molecule type" value="Genomic_DNA"/>
</dbReference>
<dbReference type="AlphaFoldDB" id="A0A5B6X7N5"/>
<dbReference type="InterPro" id="IPR013750">
    <property type="entry name" value="GHMP_kinase_C_dom"/>
</dbReference>